<dbReference type="HOGENOM" id="CLU_169737_1_0_3"/>
<dbReference type="KEGG" id="ter:Tery_2244"/>
<dbReference type="STRING" id="203124.Tery_2244"/>
<dbReference type="eggNOG" id="ENOG5032RX8">
    <property type="taxonomic scope" value="Bacteria"/>
</dbReference>
<gene>
    <name evidence="1" type="ordered locus">Tery_2244</name>
</gene>
<evidence type="ECO:0000313" key="1">
    <source>
        <dbReference type="EMBL" id="ABG51473.1"/>
    </source>
</evidence>
<accession>Q112V1</accession>
<sequence>MLKPNSISTNTSNKVHTFHHRDLEEYSTLELAQALAARLAIPERDWHKLKSNRQVRALELTIAALVFMIKGKTTEAITRLQQATKWLNQSISAPPCPSHGSHKK</sequence>
<reference evidence="1" key="1">
    <citation type="submission" date="2006-06" db="EMBL/GenBank/DDBJ databases">
        <title>Complete sequence of Trichodesmium erythraeum IMS101.</title>
        <authorList>
            <consortium name="US DOE Joint Genome Institute"/>
            <person name="Copeland A."/>
            <person name="Lucas S."/>
            <person name="Lapidus A."/>
            <person name="Barry K."/>
            <person name="Detter J.C."/>
            <person name="Glavina del Rio T."/>
            <person name="Hammon N."/>
            <person name="Israni S."/>
            <person name="Dalin E."/>
            <person name="Tice H."/>
            <person name="Pitluck S."/>
            <person name="Kiss H."/>
            <person name="Munk A.C."/>
            <person name="Brettin T."/>
            <person name="Bruce D."/>
            <person name="Han C."/>
            <person name="Tapia R."/>
            <person name="Gilna P."/>
            <person name="Schmutz J."/>
            <person name="Larimer F."/>
            <person name="Land M."/>
            <person name="Hauser L."/>
            <person name="Kyrpides N."/>
            <person name="Kim E."/>
            <person name="Richardson P."/>
        </authorList>
    </citation>
    <scope>NUCLEOTIDE SEQUENCE [LARGE SCALE GENOMIC DNA]</scope>
    <source>
        <strain evidence="1">IMS101</strain>
    </source>
</reference>
<name>Q112V1_TRIEI</name>
<organism evidence="1">
    <name type="scientific">Trichodesmium erythraeum (strain IMS101)</name>
    <dbReference type="NCBI Taxonomy" id="203124"/>
    <lineage>
        <taxon>Bacteria</taxon>
        <taxon>Bacillati</taxon>
        <taxon>Cyanobacteriota</taxon>
        <taxon>Cyanophyceae</taxon>
        <taxon>Oscillatoriophycideae</taxon>
        <taxon>Oscillatoriales</taxon>
        <taxon>Microcoleaceae</taxon>
        <taxon>Trichodesmium</taxon>
    </lineage>
</organism>
<dbReference type="AlphaFoldDB" id="Q112V1"/>
<dbReference type="InterPro" id="IPR045511">
    <property type="entry name" value="DUF6439"/>
</dbReference>
<dbReference type="Pfam" id="PF20035">
    <property type="entry name" value="DUF6439"/>
    <property type="match status" value="1"/>
</dbReference>
<proteinExistence type="predicted"/>
<dbReference type="RefSeq" id="WP_011611841.1">
    <property type="nucleotide sequence ID" value="NC_008312.1"/>
</dbReference>
<dbReference type="EMBL" id="CP000393">
    <property type="protein sequence ID" value="ABG51473.1"/>
    <property type="molecule type" value="Genomic_DNA"/>
</dbReference>
<protein>
    <submittedName>
        <fullName evidence="1">Uncharacterized protein</fullName>
    </submittedName>
</protein>